<dbReference type="InterPro" id="IPR045584">
    <property type="entry name" value="Pilin-like"/>
</dbReference>
<evidence type="ECO:0000313" key="5">
    <source>
        <dbReference type="EMBL" id="MDT3469434.1"/>
    </source>
</evidence>
<evidence type="ECO:0000313" key="6">
    <source>
        <dbReference type="Proteomes" id="UP001251948"/>
    </source>
</evidence>
<keyword evidence="2" id="KW-0488">Methylation</keyword>
<keyword evidence="4" id="KW-0812">Transmembrane</keyword>
<dbReference type="Pfam" id="PF00114">
    <property type="entry name" value="Pilin"/>
    <property type="match status" value="1"/>
</dbReference>
<evidence type="ECO:0000256" key="2">
    <source>
        <dbReference type="ARBA" id="ARBA00022481"/>
    </source>
</evidence>
<dbReference type="Gene3D" id="3.30.700.10">
    <property type="entry name" value="Glycoprotein, Type 4 Pilin"/>
    <property type="match status" value="1"/>
</dbReference>
<evidence type="ECO:0000256" key="3">
    <source>
        <dbReference type="RuleBase" id="RU000389"/>
    </source>
</evidence>
<feature type="transmembrane region" description="Helical" evidence="4">
    <location>
        <begin position="21"/>
        <end position="41"/>
    </location>
</feature>
<keyword evidence="4" id="KW-1133">Transmembrane helix</keyword>
<dbReference type="InterPro" id="IPR012902">
    <property type="entry name" value="N_methyl_site"/>
</dbReference>
<keyword evidence="3" id="KW-0281">Fimbrium</keyword>
<dbReference type="SUPFAM" id="SSF54523">
    <property type="entry name" value="Pili subunits"/>
    <property type="match status" value="1"/>
</dbReference>
<dbReference type="AlphaFoldDB" id="A0AAJ2JGP2"/>
<dbReference type="Pfam" id="PF07963">
    <property type="entry name" value="N_methyl"/>
    <property type="match status" value="1"/>
</dbReference>
<name>A0AAJ2JGP2_STEMA</name>
<reference evidence="5" key="1">
    <citation type="submission" date="2023-07" db="EMBL/GenBank/DDBJ databases">
        <title>Comparative genomics of clinical Stenotrophomonas maltophilia isolates reveals regions of diversity which correlate with colonization and persistence in vivo.</title>
        <authorList>
            <person name="Mcdaniel M.S."/>
            <person name="Swords W.E."/>
            <person name="Sumpter N.A."/>
            <person name="Lindgren N.R."/>
            <person name="Billiot C.E."/>
        </authorList>
    </citation>
    <scope>NUCLEOTIDE SEQUENCE</scope>
    <source>
        <strain evidence="5">Ism4</strain>
    </source>
</reference>
<dbReference type="PROSITE" id="PS00409">
    <property type="entry name" value="PROKAR_NTER_METHYL"/>
    <property type="match status" value="1"/>
</dbReference>
<evidence type="ECO:0000256" key="1">
    <source>
        <dbReference type="ARBA" id="ARBA00005233"/>
    </source>
</evidence>
<comment type="similarity">
    <text evidence="1 3">Belongs to the N-Me-Phe pilin family.</text>
</comment>
<dbReference type="NCBIfam" id="TIGR02532">
    <property type="entry name" value="IV_pilin_GFxxxE"/>
    <property type="match status" value="1"/>
</dbReference>
<dbReference type="GO" id="GO:0009289">
    <property type="term" value="C:pilus"/>
    <property type="evidence" value="ECO:0007669"/>
    <property type="project" value="InterPro"/>
</dbReference>
<dbReference type="RefSeq" id="WP_308308473.1">
    <property type="nucleotide sequence ID" value="NZ_JAVSKO010000006.1"/>
</dbReference>
<gene>
    <name evidence="5" type="ORF">ROV92_15735</name>
</gene>
<protein>
    <submittedName>
        <fullName evidence="5">Pilin</fullName>
    </submittedName>
</protein>
<dbReference type="Proteomes" id="UP001251948">
    <property type="component" value="Unassembled WGS sequence"/>
</dbReference>
<dbReference type="EMBL" id="JAVSKO010000006">
    <property type="protein sequence ID" value="MDT3469434.1"/>
    <property type="molecule type" value="Genomic_DNA"/>
</dbReference>
<sequence length="160" mass="17682">MNNERLHCGSAPKRARSQRGFSLVELMVVVAIIATLSLIAVPQYKKFSTRSKLAAALAELAGGKAGVEAWLAERGDLYGSDNRSLGLPEKSERCESITTKVRGDGDLEIDCLLRLDSGYNVGTWRNSLMLIRDSDNHDWRCWTPIPYYDLLPKGCGPDNP</sequence>
<keyword evidence="4" id="KW-0472">Membrane</keyword>
<proteinExistence type="inferred from homology"/>
<accession>A0AAJ2JGP2</accession>
<organism evidence="5 6">
    <name type="scientific">Stenotrophomonas maltophilia</name>
    <name type="common">Pseudomonas maltophilia</name>
    <name type="synonym">Xanthomonas maltophilia</name>
    <dbReference type="NCBI Taxonomy" id="40324"/>
    <lineage>
        <taxon>Bacteria</taxon>
        <taxon>Pseudomonadati</taxon>
        <taxon>Pseudomonadota</taxon>
        <taxon>Gammaproteobacteria</taxon>
        <taxon>Lysobacterales</taxon>
        <taxon>Lysobacteraceae</taxon>
        <taxon>Stenotrophomonas</taxon>
        <taxon>Stenotrophomonas maltophilia group</taxon>
    </lineage>
</organism>
<dbReference type="GO" id="GO:0007155">
    <property type="term" value="P:cell adhesion"/>
    <property type="evidence" value="ECO:0007669"/>
    <property type="project" value="InterPro"/>
</dbReference>
<evidence type="ECO:0000256" key="4">
    <source>
        <dbReference type="SAM" id="Phobius"/>
    </source>
</evidence>
<dbReference type="InterPro" id="IPR001082">
    <property type="entry name" value="Pilin"/>
</dbReference>
<comment type="caution">
    <text evidence="5">The sequence shown here is derived from an EMBL/GenBank/DDBJ whole genome shotgun (WGS) entry which is preliminary data.</text>
</comment>